<reference evidence="2" key="1">
    <citation type="submission" date="2014-05" db="EMBL/GenBank/DDBJ databases">
        <authorList>
            <person name="Urmite Genomes"/>
        </authorList>
    </citation>
    <scope>NUCLEOTIDE SEQUENCE</scope>
    <source>
        <strain evidence="2">DSM 44074</strain>
    </source>
</reference>
<dbReference type="Proteomes" id="UP000028864">
    <property type="component" value="Unassembled WGS sequence"/>
</dbReference>
<dbReference type="EMBL" id="LK021337">
    <property type="protein sequence ID" value="CDQ42602.1"/>
    <property type="molecule type" value="Genomic_DNA"/>
</dbReference>
<sequence length="69" mass="7108">MSLLIVGLLMVVGAVVVLLLGLGVRTLIGRRADAADSAELDEKILMPTIVVACGLVVTAAFVVGYDLIV</sequence>
<dbReference type="RefSeq" id="WP_042509529.1">
    <property type="nucleotide sequence ID" value="NZ_JAKNRE010000002.1"/>
</dbReference>
<dbReference type="AlphaFoldDB" id="A0AAV2WFA5"/>
<protein>
    <submittedName>
        <fullName evidence="2">Uncharacterized protein</fullName>
    </submittedName>
</protein>
<evidence type="ECO:0000256" key="1">
    <source>
        <dbReference type="SAM" id="Phobius"/>
    </source>
</evidence>
<evidence type="ECO:0000313" key="2">
    <source>
        <dbReference type="EMBL" id="CDQ42602.1"/>
    </source>
</evidence>
<proteinExistence type="predicted"/>
<gene>
    <name evidence="2" type="ORF">BN1047_00457</name>
</gene>
<keyword evidence="1" id="KW-0812">Transmembrane</keyword>
<accession>A0AAV2WFA5</accession>
<evidence type="ECO:0000313" key="3">
    <source>
        <dbReference type="Proteomes" id="UP000028864"/>
    </source>
</evidence>
<feature type="transmembrane region" description="Helical" evidence="1">
    <location>
        <begin position="44"/>
        <end position="68"/>
    </location>
</feature>
<reference evidence="2" key="2">
    <citation type="submission" date="2015-09" db="EMBL/GenBank/DDBJ databases">
        <title>Draft genome sequence of Mycobacterium neoaurum DSM 44074.</title>
        <authorList>
            <person name="Croce O."/>
            <person name="Robert C."/>
            <person name="Raoult D."/>
            <person name="Drancourt M."/>
        </authorList>
    </citation>
    <scope>NUCLEOTIDE SEQUENCE</scope>
    <source>
        <strain evidence="2">DSM 44074</strain>
    </source>
</reference>
<name>A0AAV2WFA5_MYCNE</name>
<keyword evidence="1" id="KW-0472">Membrane</keyword>
<organism evidence="2 3">
    <name type="scientific">Mycolicibacterium neoaurum</name>
    <name type="common">Mycobacterium neoaurum</name>
    <dbReference type="NCBI Taxonomy" id="1795"/>
    <lineage>
        <taxon>Bacteria</taxon>
        <taxon>Bacillati</taxon>
        <taxon>Actinomycetota</taxon>
        <taxon>Actinomycetes</taxon>
        <taxon>Mycobacteriales</taxon>
        <taxon>Mycobacteriaceae</taxon>
        <taxon>Mycolicibacterium</taxon>
    </lineage>
</organism>
<keyword evidence="1" id="KW-1133">Transmembrane helix</keyword>